<comment type="similarity">
    <text evidence="1 5">Belongs to the peptidase C14A family.</text>
</comment>
<feature type="domain" description="Caspase family p10" evidence="7">
    <location>
        <begin position="498"/>
        <end position="539"/>
    </location>
</feature>
<dbReference type="Proteomes" id="UP001497623">
    <property type="component" value="Unassembled WGS sequence"/>
</dbReference>
<dbReference type="InterPro" id="IPR001309">
    <property type="entry name" value="Pept_C14_p20"/>
</dbReference>
<feature type="repeat" description="ANK" evidence="4">
    <location>
        <begin position="107"/>
        <end position="139"/>
    </location>
</feature>
<dbReference type="InterPro" id="IPR036770">
    <property type="entry name" value="Ankyrin_rpt-contain_sf"/>
</dbReference>
<dbReference type="PANTHER" id="PTHR24171">
    <property type="entry name" value="ANKYRIN REPEAT DOMAIN-CONTAINING PROTEIN 39-RELATED"/>
    <property type="match status" value="1"/>
</dbReference>
<proteinExistence type="inferred from homology"/>
<sequence>VSAVEGKSAARVRAALGRQADPNTTCRWTGNKGTTYNTPVLRHAVALLPQCEEVVVALLESGSINPDLHGDHPNSPLLAAVIIGNSSIAELLLRKGASPNLPSGGKPLHTPLIQAALDGHVNLCRLLLNYGASPGATNSEGFHAVYNAAQNNHRDVIEVLLSYGADPQQMRNVLFGFGKTPASHASYKGHTELSSWLQTQRKQPEREAKGLLVRAVKGGDAPGVIKALKQGANPNPTPGATYNGEPLLCTAALGGNLDICSQLLQKGAVPSATDSDGCHALYLAAKGGHLQIIELLVQKGVDPEGPCSDTTQTAASIARDKRHLELVAWLDNHRLMTQGARYTNKHGRVILLNYVEFNDIRKNRKGAEEDNEVLRDTFEKFEGKYEVFIYDNLTSEETITKMKEHQKDTSLDTVDSFIVFICSHGKSKHEFYTRNGEMNINELRALMLETSDGCLYLQGKPKIWFANYCQGKAVEEDFDMDVEPSPEFPVISERGKKERARISVPRNIKTFFATSEGAVAWRHHDGGNYFLQTFCTLLKTNPNLELQQLVFKTNEVVEAQLIRKNTFSEEGSRFNHFYF</sequence>
<evidence type="ECO:0000256" key="5">
    <source>
        <dbReference type="RuleBase" id="RU003971"/>
    </source>
</evidence>
<dbReference type="PROSITE" id="PS50297">
    <property type="entry name" value="ANK_REP_REGION"/>
    <property type="match status" value="3"/>
</dbReference>
<dbReference type="PROSITE" id="PS50088">
    <property type="entry name" value="ANK_REPEAT"/>
    <property type="match status" value="4"/>
</dbReference>
<evidence type="ECO:0000259" key="8">
    <source>
        <dbReference type="PROSITE" id="PS50208"/>
    </source>
</evidence>
<feature type="repeat" description="ANK" evidence="4">
    <location>
        <begin position="140"/>
        <end position="172"/>
    </location>
</feature>
<name>A0AAV2S365_MEGNR</name>
<keyword evidence="3 4" id="KW-0040">ANK repeat</keyword>
<dbReference type="GO" id="GO:0006508">
    <property type="term" value="P:proteolysis"/>
    <property type="evidence" value="ECO:0007669"/>
    <property type="project" value="InterPro"/>
</dbReference>
<dbReference type="SUPFAM" id="SSF52129">
    <property type="entry name" value="Caspase-like"/>
    <property type="match status" value="1"/>
</dbReference>
<protein>
    <submittedName>
        <fullName evidence="9">Uncharacterized protein</fullName>
    </submittedName>
</protein>
<dbReference type="InterPro" id="IPR002110">
    <property type="entry name" value="Ankyrin_rpt"/>
</dbReference>
<dbReference type="SMART" id="SM00115">
    <property type="entry name" value="CASc"/>
    <property type="match status" value="1"/>
</dbReference>
<dbReference type="InterPro" id="IPR029030">
    <property type="entry name" value="Caspase-like_dom_sf"/>
</dbReference>
<dbReference type="AlphaFoldDB" id="A0AAV2S365"/>
<keyword evidence="10" id="KW-1185">Reference proteome</keyword>
<evidence type="ECO:0000259" key="7">
    <source>
        <dbReference type="PROSITE" id="PS50207"/>
    </source>
</evidence>
<evidence type="ECO:0000256" key="3">
    <source>
        <dbReference type="ARBA" id="ARBA00023043"/>
    </source>
</evidence>
<dbReference type="PANTHER" id="PTHR24171:SF9">
    <property type="entry name" value="ANKYRIN REPEAT DOMAIN-CONTAINING PROTEIN 39"/>
    <property type="match status" value="1"/>
</dbReference>
<dbReference type="EMBL" id="CAXKWB010038353">
    <property type="protein sequence ID" value="CAL4151474.1"/>
    <property type="molecule type" value="Genomic_DNA"/>
</dbReference>
<accession>A0AAV2S365</accession>
<evidence type="ECO:0000256" key="2">
    <source>
        <dbReference type="ARBA" id="ARBA00022737"/>
    </source>
</evidence>
<feature type="coiled-coil region" evidence="6">
    <location>
        <begin position="357"/>
        <end position="384"/>
    </location>
</feature>
<evidence type="ECO:0000256" key="1">
    <source>
        <dbReference type="ARBA" id="ARBA00010134"/>
    </source>
</evidence>
<dbReference type="SUPFAM" id="SSF48403">
    <property type="entry name" value="Ankyrin repeat"/>
    <property type="match status" value="1"/>
</dbReference>
<evidence type="ECO:0000313" key="10">
    <source>
        <dbReference type="Proteomes" id="UP001497623"/>
    </source>
</evidence>
<feature type="domain" description="Caspase family p20" evidence="8">
    <location>
        <begin position="345"/>
        <end position="473"/>
    </location>
</feature>
<dbReference type="Gene3D" id="1.25.40.20">
    <property type="entry name" value="Ankyrin repeat-containing domain"/>
    <property type="match status" value="2"/>
</dbReference>
<gene>
    <name evidence="9" type="ORF">MNOR_LOCUS30790</name>
</gene>
<keyword evidence="6" id="KW-0175">Coiled coil</keyword>
<dbReference type="PRINTS" id="PR00376">
    <property type="entry name" value="IL1BCENZYME"/>
</dbReference>
<dbReference type="InterPro" id="IPR011600">
    <property type="entry name" value="Pept_C14_caspase"/>
</dbReference>
<dbReference type="Pfam" id="PF12796">
    <property type="entry name" value="Ank_2"/>
    <property type="match status" value="2"/>
</dbReference>
<dbReference type="GO" id="GO:0004197">
    <property type="term" value="F:cysteine-type endopeptidase activity"/>
    <property type="evidence" value="ECO:0007669"/>
    <property type="project" value="InterPro"/>
</dbReference>
<evidence type="ECO:0000256" key="6">
    <source>
        <dbReference type="SAM" id="Coils"/>
    </source>
</evidence>
<organism evidence="9 10">
    <name type="scientific">Meganyctiphanes norvegica</name>
    <name type="common">Northern krill</name>
    <name type="synonym">Thysanopoda norvegica</name>
    <dbReference type="NCBI Taxonomy" id="48144"/>
    <lineage>
        <taxon>Eukaryota</taxon>
        <taxon>Metazoa</taxon>
        <taxon>Ecdysozoa</taxon>
        <taxon>Arthropoda</taxon>
        <taxon>Crustacea</taxon>
        <taxon>Multicrustacea</taxon>
        <taxon>Malacostraca</taxon>
        <taxon>Eumalacostraca</taxon>
        <taxon>Eucarida</taxon>
        <taxon>Euphausiacea</taxon>
        <taxon>Euphausiidae</taxon>
        <taxon>Meganyctiphanes</taxon>
    </lineage>
</organism>
<feature type="repeat" description="ANK" evidence="4">
    <location>
        <begin position="72"/>
        <end position="104"/>
    </location>
</feature>
<feature type="non-terminal residue" evidence="9">
    <location>
        <position position="1"/>
    </location>
</feature>
<evidence type="ECO:0000313" key="9">
    <source>
        <dbReference type="EMBL" id="CAL4151474.1"/>
    </source>
</evidence>
<keyword evidence="2" id="KW-0677">Repeat</keyword>
<dbReference type="InterPro" id="IPR015917">
    <property type="entry name" value="Pept_C14A"/>
</dbReference>
<comment type="caution">
    <text evidence="9">The sequence shown here is derived from an EMBL/GenBank/DDBJ whole genome shotgun (WGS) entry which is preliminary data.</text>
</comment>
<feature type="repeat" description="ANK" evidence="4">
    <location>
        <begin position="276"/>
        <end position="302"/>
    </location>
</feature>
<evidence type="ECO:0000256" key="4">
    <source>
        <dbReference type="PROSITE-ProRule" id="PRU00023"/>
    </source>
</evidence>
<reference evidence="9 10" key="1">
    <citation type="submission" date="2024-05" db="EMBL/GenBank/DDBJ databases">
        <authorList>
            <person name="Wallberg A."/>
        </authorList>
    </citation>
    <scope>NUCLEOTIDE SEQUENCE [LARGE SCALE GENOMIC DNA]</scope>
</reference>
<dbReference type="InterPro" id="IPR002138">
    <property type="entry name" value="Pept_C14_p10"/>
</dbReference>
<dbReference type="PROSITE" id="PS50207">
    <property type="entry name" value="CASPASE_P10"/>
    <property type="match status" value="1"/>
</dbReference>
<dbReference type="PROSITE" id="PS50208">
    <property type="entry name" value="CASPASE_P20"/>
    <property type="match status" value="1"/>
</dbReference>
<dbReference type="SMART" id="SM00248">
    <property type="entry name" value="ANK"/>
    <property type="match status" value="7"/>
</dbReference>
<dbReference type="Pfam" id="PF00656">
    <property type="entry name" value="Peptidase_C14"/>
    <property type="match status" value="1"/>
</dbReference>
<dbReference type="Gene3D" id="3.40.50.1460">
    <property type="match status" value="1"/>
</dbReference>